<keyword evidence="1" id="KW-0175">Coiled coil</keyword>
<evidence type="ECO:0000259" key="3">
    <source>
        <dbReference type="PROSITE" id="PS51425"/>
    </source>
</evidence>
<sequence length="1030" mass="117771">MSTRRSSRLQNQPDKSHNYSVDLSESEGNDSDQSEHEYQPTKRGSRKPTKSQRAPKRRKTVPNNIDQLENFQENYLFEALSNAESAVAELAASWLDQFQEDKYDAIKDMVNLVLRSCGCVTLVAQHDVVNADSSKETIAEIQAMFEKQVSHEYPLGLASNSKNPNWKDYKKRCLEFIDQVLVTANEQGVIFEDEELIELLLTWFGAITTSNARPLRYSATVLCLQMETTLCSLMAQISNSISRTQRQLNNEQRNIDSLAKKARSEAKLAAAKERASQIEQNVQLYMEHKNYLETFLQDIFNTTFAHRYRDTDSQIRQECVRQLSNWIDQYPEFFFESVYIRYLGWLMTDQESAVRNEVLRVLLKLYQSHSAATALRQFTSHFKDKLMEIAFYETDLKVRSSCIQVLTEITRMGFLETEEVVKLSSLIFVDNEDSLFPKSKSAGRLYKELSKLIAVAESETFTQYLESNGATVDKVDESMDLDVKQLLKFHGLSQLLVEAEAYYVENILSSQPKKSSDNARAAKLSNISQNLYAVPRYHGNSSLEVLCNYLTLDVSSNPELDKIKENIELSYVQTEFVLSLVTAATTIYCEAEANEFHLQIFPKKQEDATGEKTLILGKLVAQLSGLFELCKKSHLSAFLALFNQITKHNICETLDQTETETKISKQLIKSFRESSLQSFSPDSSDYYNSTNYQFFQFFQYFKLDIMEISLEFDKILKELGKELSLGLKNVDYAQTSATLNKLMLLKAPATKFRLLTELGLQIDHICSSLGSLPISEELNDLTASNRLVEYFSCILFFVSENLEILTNKLKVDPDTDALDELHHHLLVLAPIKRVLVELVGKDSLDIAFWYEVTSVYLDVFTTLNVLKYYVGSHRDVLEHFFDTEMAVEPLSGTQEHLLRLFLVLEAEVALEKDVQLDRTESEDVAFERLKLPDAERKLCTLTAKLVLLDKTVGLQSFLMSRVKLNRAVLGDLFNQVLDYQQPEIKEETETPHEKSRTQSPAPQQEQSDQFLHTNTSVPDLLPEPLPDLVL</sequence>
<dbReference type="EMBL" id="JAEUBE010000378">
    <property type="protein sequence ID" value="KAH3662615.1"/>
    <property type="molecule type" value="Genomic_DNA"/>
</dbReference>
<keyword evidence="5" id="KW-1185">Reference proteome</keyword>
<dbReference type="PROSITE" id="PS51425">
    <property type="entry name" value="SCD"/>
    <property type="match status" value="1"/>
</dbReference>
<dbReference type="GeneID" id="70237831"/>
<dbReference type="Pfam" id="PF08514">
    <property type="entry name" value="STAG"/>
    <property type="match status" value="1"/>
</dbReference>
<dbReference type="PANTHER" id="PTHR11199:SF0">
    <property type="entry name" value="LD34181P-RELATED"/>
    <property type="match status" value="1"/>
</dbReference>
<proteinExistence type="predicted"/>
<dbReference type="InterPro" id="IPR016024">
    <property type="entry name" value="ARM-type_fold"/>
</dbReference>
<feature type="compositionally biased region" description="Polar residues" evidence="2">
    <location>
        <begin position="1"/>
        <end position="23"/>
    </location>
</feature>
<name>A0A9P8T255_9ASCO</name>
<dbReference type="Gene3D" id="1.25.10.10">
    <property type="entry name" value="Leucine-rich Repeat Variant"/>
    <property type="match status" value="1"/>
</dbReference>
<dbReference type="SUPFAM" id="SSF48371">
    <property type="entry name" value="ARM repeat"/>
    <property type="match status" value="1"/>
</dbReference>
<evidence type="ECO:0000256" key="2">
    <source>
        <dbReference type="SAM" id="MobiDB-lite"/>
    </source>
</evidence>
<reference evidence="4" key="2">
    <citation type="submission" date="2021-01" db="EMBL/GenBank/DDBJ databases">
        <authorList>
            <person name="Schikora-Tamarit M.A."/>
        </authorList>
    </citation>
    <scope>NUCLEOTIDE SEQUENCE</scope>
    <source>
        <strain evidence="4">CBS6075</strain>
    </source>
</reference>
<feature type="compositionally biased region" description="Basic residues" evidence="2">
    <location>
        <begin position="43"/>
        <end position="60"/>
    </location>
</feature>
<dbReference type="OrthoDB" id="498590at2759"/>
<dbReference type="GO" id="GO:0007062">
    <property type="term" value="P:sister chromatid cohesion"/>
    <property type="evidence" value="ECO:0007669"/>
    <property type="project" value="UniProtKB-ARBA"/>
</dbReference>
<dbReference type="InterPro" id="IPR020839">
    <property type="entry name" value="SCD"/>
</dbReference>
<dbReference type="AlphaFoldDB" id="A0A9P8T255"/>
<feature type="coiled-coil region" evidence="1">
    <location>
        <begin position="234"/>
        <end position="288"/>
    </location>
</feature>
<dbReference type="Pfam" id="PF21767">
    <property type="entry name" value="SCC3_C"/>
    <property type="match status" value="1"/>
</dbReference>
<dbReference type="InterPro" id="IPR011989">
    <property type="entry name" value="ARM-like"/>
</dbReference>
<evidence type="ECO:0000313" key="5">
    <source>
        <dbReference type="Proteomes" id="UP000769157"/>
    </source>
</evidence>
<dbReference type="InterPro" id="IPR013721">
    <property type="entry name" value="STAG"/>
</dbReference>
<accession>A0A9P8T255</accession>
<dbReference type="GO" id="GO:0000785">
    <property type="term" value="C:chromatin"/>
    <property type="evidence" value="ECO:0007669"/>
    <property type="project" value="TreeGrafter"/>
</dbReference>
<dbReference type="Pfam" id="PF21581">
    <property type="entry name" value="SCD"/>
    <property type="match status" value="1"/>
</dbReference>
<feature type="compositionally biased region" description="Basic and acidic residues" evidence="2">
    <location>
        <begin position="983"/>
        <end position="996"/>
    </location>
</feature>
<dbReference type="InterPro" id="IPR039662">
    <property type="entry name" value="Cohesin_Scc3/SA"/>
</dbReference>
<protein>
    <recommendedName>
        <fullName evidence="3">SCD domain-containing protein</fullName>
    </recommendedName>
</protein>
<gene>
    <name evidence="4" type="ORF">OGAPHI_005867</name>
</gene>
<reference evidence="4" key="1">
    <citation type="journal article" date="2021" name="Open Biol.">
        <title>Shared evolutionary footprints suggest mitochondrial oxidative damage underlies multiple complex I losses in fungi.</title>
        <authorList>
            <person name="Schikora-Tamarit M.A."/>
            <person name="Marcet-Houben M."/>
            <person name="Nosek J."/>
            <person name="Gabaldon T."/>
        </authorList>
    </citation>
    <scope>NUCLEOTIDE SEQUENCE</scope>
    <source>
        <strain evidence="4">CBS6075</strain>
    </source>
</reference>
<dbReference type="RefSeq" id="XP_046059704.1">
    <property type="nucleotide sequence ID" value="XM_046207094.1"/>
</dbReference>
<dbReference type="GO" id="GO:0005634">
    <property type="term" value="C:nucleus"/>
    <property type="evidence" value="ECO:0007669"/>
    <property type="project" value="TreeGrafter"/>
</dbReference>
<feature type="region of interest" description="Disordered" evidence="2">
    <location>
        <begin position="1"/>
        <end position="62"/>
    </location>
</feature>
<evidence type="ECO:0000256" key="1">
    <source>
        <dbReference type="SAM" id="Coils"/>
    </source>
</evidence>
<dbReference type="InterPro" id="IPR048610">
    <property type="entry name" value="SCC3_C"/>
</dbReference>
<feature type="compositionally biased region" description="Pro residues" evidence="2">
    <location>
        <begin position="1021"/>
        <end position="1030"/>
    </location>
</feature>
<dbReference type="Proteomes" id="UP000769157">
    <property type="component" value="Unassembled WGS sequence"/>
</dbReference>
<feature type="region of interest" description="Disordered" evidence="2">
    <location>
        <begin position="983"/>
        <end position="1030"/>
    </location>
</feature>
<comment type="caution">
    <text evidence="4">The sequence shown here is derived from an EMBL/GenBank/DDBJ whole genome shotgun (WGS) entry which is preliminary data.</text>
</comment>
<dbReference type="GO" id="GO:0003682">
    <property type="term" value="F:chromatin binding"/>
    <property type="evidence" value="ECO:0007669"/>
    <property type="project" value="TreeGrafter"/>
</dbReference>
<feature type="compositionally biased region" description="Polar residues" evidence="2">
    <location>
        <begin position="997"/>
        <end position="1016"/>
    </location>
</feature>
<organism evidence="4 5">
    <name type="scientific">Ogataea philodendri</name>
    <dbReference type="NCBI Taxonomy" id="1378263"/>
    <lineage>
        <taxon>Eukaryota</taxon>
        <taxon>Fungi</taxon>
        <taxon>Dikarya</taxon>
        <taxon>Ascomycota</taxon>
        <taxon>Saccharomycotina</taxon>
        <taxon>Pichiomycetes</taxon>
        <taxon>Pichiales</taxon>
        <taxon>Pichiaceae</taxon>
        <taxon>Ogataea</taxon>
    </lineage>
</organism>
<dbReference type="GO" id="GO:0008278">
    <property type="term" value="C:cohesin complex"/>
    <property type="evidence" value="ECO:0007669"/>
    <property type="project" value="TreeGrafter"/>
</dbReference>
<evidence type="ECO:0000313" key="4">
    <source>
        <dbReference type="EMBL" id="KAH3662615.1"/>
    </source>
</evidence>
<feature type="domain" description="SCD" evidence="3">
    <location>
        <begin position="304"/>
        <end position="389"/>
    </location>
</feature>
<dbReference type="PANTHER" id="PTHR11199">
    <property type="entry name" value="STROMAL ANTIGEN"/>
    <property type="match status" value="1"/>
</dbReference>